<organism evidence="3 4">
    <name type="scientific">Biomphalaria pfeifferi</name>
    <name type="common">Bloodfluke planorb</name>
    <name type="synonym">Freshwater snail</name>
    <dbReference type="NCBI Taxonomy" id="112525"/>
    <lineage>
        <taxon>Eukaryota</taxon>
        <taxon>Metazoa</taxon>
        <taxon>Spiralia</taxon>
        <taxon>Lophotrochozoa</taxon>
        <taxon>Mollusca</taxon>
        <taxon>Gastropoda</taxon>
        <taxon>Heterobranchia</taxon>
        <taxon>Euthyneura</taxon>
        <taxon>Panpulmonata</taxon>
        <taxon>Hygrophila</taxon>
        <taxon>Lymnaeoidea</taxon>
        <taxon>Planorbidae</taxon>
        <taxon>Biomphalaria</taxon>
    </lineage>
</organism>
<dbReference type="PRINTS" id="PR00081">
    <property type="entry name" value="GDHRDH"/>
</dbReference>
<dbReference type="AlphaFoldDB" id="A0AAD8BCH7"/>
<dbReference type="PANTHER" id="PTHR44252:SF3">
    <property type="entry name" value="D-ERYTHRULOSE REDUCTASE-RELATED"/>
    <property type="match status" value="1"/>
</dbReference>
<sequence>MFCIDVRSSWKTLRDQTISKIRTNAVNPTATMTDMGKYAWSDPEKSKPLLDRIPLGRFAEVHDVVEAVLWLLSDRASYINGVTLPVEGGLLVA</sequence>
<dbReference type="GO" id="GO:0050038">
    <property type="term" value="F:L-xylulose reductase (NADPH) activity"/>
    <property type="evidence" value="ECO:0007669"/>
    <property type="project" value="TreeGrafter"/>
</dbReference>
<dbReference type="Gene3D" id="3.40.50.720">
    <property type="entry name" value="NAD(P)-binding Rossmann-like Domain"/>
    <property type="match status" value="1"/>
</dbReference>
<gene>
    <name evidence="3" type="ORF">Bpfe_018734</name>
</gene>
<evidence type="ECO:0000256" key="1">
    <source>
        <dbReference type="ARBA" id="ARBA00006484"/>
    </source>
</evidence>
<evidence type="ECO:0000313" key="4">
    <source>
        <dbReference type="Proteomes" id="UP001233172"/>
    </source>
</evidence>
<dbReference type="SUPFAM" id="SSF51735">
    <property type="entry name" value="NAD(P)-binding Rossmann-fold domains"/>
    <property type="match status" value="1"/>
</dbReference>
<reference evidence="3" key="1">
    <citation type="journal article" date="2023" name="PLoS Negl. Trop. Dis.">
        <title>A genome sequence for Biomphalaria pfeifferi, the major vector snail for the human-infecting parasite Schistosoma mansoni.</title>
        <authorList>
            <person name="Bu L."/>
            <person name="Lu L."/>
            <person name="Laidemitt M.R."/>
            <person name="Zhang S.M."/>
            <person name="Mutuku M."/>
            <person name="Mkoji G."/>
            <person name="Steinauer M."/>
            <person name="Loker E.S."/>
        </authorList>
    </citation>
    <scope>NUCLEOTIDE SEQUENCE</scope>
    <source>
        <strain evidence="3">KasaAsao</strain>
    </source>
</reference>
<dbReference type="InterPro" id="IPR002347">
    <property type="entry name" value="SDR_fam"/>
</dbReference>
<comment type="similarity">
    <text evidence="1">Belongs to the short-chain dehydrogenases/reductases (SDR) family.</text>
</comment>
<dbReference type="GO" id="GO:0004090">
    <property type="term" value="F:carbonyl reductase (NADPH) activity"/>
    <property type="evidence" value="ECO:0007669"/>
    <property type="project" value="TreeGrafter"/>
</dbReference>
<dbReference type="Pfam" id="PF13561">
    <property type="entry name" value="adh_short_C2"/>
    <property type="match status" value="1"/>
</dbReference>
<name>A0AAD8BCH7_BIOPF</name>
<accession>A0AAD8BCH7</accession>
<dbReference type="InterPro" id="IPR051737">
    <property type="entry name" value="L-xylulose/Carbonyl_redctase"/>
</dbReference>
<evidence type="ECO:0000256" key="2">
    <source>
        <dbReference type="ARBA" id="ARBA00022857"/>
    </source>
</evidence>
<keyword evidence="2" id="KW-0521">NADP</keyword>
<dbReference type="GO" id="GO:0006006">
    <property type="term" value="P:glucose metabolic process"/>
    <property type="evidence" value="ECO:0007669"/>
    <property type="project" value="TreeGrafter"/>
</dbReference>
<comment type="caution">
    <text evidence="3">The sequence shown here is derived from an EMBL/GenBank/DDBJ whole genome shotgun (WGS) entry which is preliminary data.</text>
</comment>
<dbReference type="GO" id="GO:0005997">
    <property type="term" value="P:xylulose metabolic process"/>
    <property type="evidence" value="ECO:0007669"/>
    <property type="project" value="TreeGrafter"/>
</dbReference>
<dbReference type="PANTHER" id="PTHR44252">
    <property type="entry name" value="D-ERYTHRULOSE REDUCTASE"/>
    <property type="match status" value="1"/>
</dbReference>
<dbReference type="Proteomes" id="UP001233172">
    <property type="component" value="Unassembled WGS sequence"/>
</dbReference>
<evidence type="ECO:0000313" key="3">
    <source>
        <dbReference type="EMBL" id="KAK0051727.1"/>
    </source>
</evidence>
<dbReference type="InterPro" id="IPR036291">
    <property type="entry name" value="NAD(P)-bd_dom_sf"/>
</dbReference>
<keyword evidence="4" id="KW-1185">Reference proteome</keyword>
<proteinExistence type="inferred from homology"/>
<protein>
    <submittedName>
        <fullName evidence="3">L-xylulose reductase</fullName>
    </submittedName>
</protein>
<dbReference type="EMBL" id="JASAOG010000100">
    <property type="protein sequence ID" value="KAK0051727.1"/>
    <property type="molecule type" value="Genomic_DNA"/>
</dbReference>
<reference evidence="3" key="2">
    <citation type="submission" date="2023-04" db="EMBL/GenBank/DDBJ databases">
        <authorList>
            <person name="Bu L."/>
            <person name="Lu L."/>
            <person name="Laidemitt M.R."/>
            <person name="Zhang S.M."/>
            <person name="Mutuku M."/>
            <person name="Mkoji G."/>
            <person name="Steinauer M."/>
            <person name="Loker E.S."/>
        </authorList>
    </citation>
    <scope>NUCLEOTIDE SEQUENCE</scope>
    <source>
        <strain evidence="3">KasaAsao</strain>
        <tissue evidence="3">Whole Snail</tissue>
    </source>
</reference>